<accession>A0A7C1AXQ3</accession>
<sequence>MRQCKVGAFWEKPTPDSESSKSTIIRRFTCSSWHGSGCNNQFRVVKMKSQVQRFFTDVVRAIHVLPPHPDSTSGRNAITAILLTIVVSMLLTVALLPAATLKNRRHYKITFVVMDVEGTRIHDILQKSSKLKFFDVEFFTPSEIESAENQNLKAIALRLHESDIIFVHVMDNRLADFVLRHLDIKPEKSPFVYAVGASRNDTELARRGFIYDTTIRKYHCYLSTHNVVNMILKAVHDRIDPSVSFEPPETFPAFGIYHPEAPSIFTCVEDYLRWYLRQKPNALEKPWVGLTVFRPTVANGQTGPVDKIIKKLEAAGINVITAFGYPDRELIKRFFLEKRNGKTQSRVSLILSFTLKFSSALRPETKKLIKSLDVPIINAIDLVLSTIDDWKKSPQGIRPIGVAWTLANPEISGLIEPSVLMGKVKHYDAATGKTLFSKKIVEDNLNHLVARIKKWLNLQKKPNAEKRVAILIYNHSQGKQNIGASYLNVFESIRTILFRMKADGYTVDLERIPDAETLKNLILSSARNVGSWAPGELKALASAKDVVKIPMETYLKWYKNLPQDFRQNVENQWGPPESSTIMTLNGQIILPALFLGNVVIMPEPARGWGDDPMKLYHSPTLYPHHQYIAAYLWLKHDFKADAMIHLGTHATHEWLPGKQAGLSTSCPPEVLITDIPNIYPYIVDDVGEGIQAKRRGRGVIIDHLVPPVKKSGLYGEYAELYERIQNYHQAIVQGSPTVQEQFKEIVEMAKALGIEKELGISFAETSSKQNTEEALEKLEHYLLKIRESFIPYGLHTFG</sequence>
<proteinExistence type="predicted"/>
<evidence type="ECO:0000259" key="2">
    <source>
        <dbReference type="Pfam" id="PF02514"/>
    </source>
</evidence>
<dbReference type="PANTHER" id="PTHR44119">
    <property type="entry name" value="MAGNESIUM-CHELATASE SUBUNIT CHLH, CHLOROPLASTIC"/>
    <property type="match status" value="1"/>
</dbReference>
<evidence type="ECO:0000313" key="3">
    <source>
        <dbReference type="EMBL" id="HDL89462.1"/>
    </source>
</evidence>
<dbReference type="Pfam" id="PF02514">
    <property type="entry name" value="CobN-Mg_chel"/>
    <property type="match status" value="1"/>
</dbReference>
<dbReference type="Proteomes" id="UP000886355">
    <property type="component" value="Unassembled WGS sequence"/>
</dbReference>
<protein>
    <submittedName>
        <fullName evidence="3">Cobaltochelatase subunit CobN</fullName>
    </submittedName>
</protein>
<dbReference type="InterPro" id="IPR003672">
    <property type="entry name" value="CobN/Mg_chltase"/>
</dbReference>
<comment type="caution">
    <text evidence="3">The sequence shown here is derived from an EMBL/GenBank/DDBJ whole genome shotgun (WGS) entry which is preliminary data.</text>
</comment>
<feature type="domain" description="CobN/magnesium chelatase" evidence="2">
    <location>
        <begin position="217"/>
        <end position="798"/>
    </location>
</feature>
<reference evidence="3" key="1">
    <citation type="journal article" date="2020" name="mSystems">
        <title>Genome- and Community-Level Interaction Insights into Carbon Utilization and Element Cycling Functions of Hydrothermarchaeota in Hydrothermal Sediment.</title>
        <authorList>
            <person name="Zhou Z."/>
            <person name="Liu Y."/>
            <person name="Xu W."/>
            <person name="Pan J."/>
            <person name="Luo Z.H."/>
            <person name="Li M."/>
        </authorList>
    </citation>
    <scope>NUCLEOTIDE SEQUENCE [LARGE SCALE GENOMIC DNA]</scope>
    <source>
        <strain evidence="3">HyVt-19</strain>
    </source>
</reference>
<dbReference type="EMBL" id="DQZW01000045">
    <property type="protein sequence ID" value="HDL89462.1"/>
    <property type="molecule type" value="Genomic_DNA"/>
</dbReference>
<feature type="transmembrane region" description="Helical" evidence="1">
    <location>
        <begin position="77"/>
        <end position="99"/>
    </location>
</feature>
<gene>
    <name evidence="3" type="ORF">ENG14_00990</name>
</gene>
<feature type="non-terminal residue" evidence="3">
    <location>
        <position position="798"/>
    </location>
</feature>
<organism evidence="3">
    <name type="scientific">Thermodesulforhabdus norvegica</name>
    <dbReference type="NCBI Taxonomy" id="39841"/>
    <lineage>
        <taxon>Bacteria</taxon>
        <taxon>Pseudomonadati</taxon>
        <taxon>Thermodesulfobacteriota</taxon>
        <taxon>Syntrophobacteria</taxon>
        <taxon>Syntrophobacterales</taxon>
        <taxon>Thermodesulforhabdaceae</taxon>
        <taxon>Thermodesulforhabdus</taxon>
    </lineage>
</organism>
<keyword evidence="1" id="KW-0812">Transmembrane</keyword>
<name>A0A7C1AXQ3_9BACT</name>
<dbReference type="PANTHER" id="PTHR44119:SF4">
    <property type="entry name" value="AEROBIC COBALTOCHELATASE SUBUNIT COBN"/>
    <property type="match status" value="1"/>
</dbReference>
<dbReference type="CDD" id="cd10150">
    <property type="entry name" value="CobN_like"/>
    <property type="match status" value="1"/>
</dbReference>
<evidence type="ECO:0000256" key="1">
    <source>
        <dbReference type="SAM" id="Phobius"/>
    </source>
</evidence>
<dbReference type="AlphaFoldDB" id="A0A7C1AXQ3"/>
<keyword evidence="1" id="KW-0472">Membrane</keyword>
<keyword evidence="1" id="KW-1133">Transmembrane helix</keyword>